<accession>A0A161GKC3</accession>
<dbReference type="Gene3D" id="1.20.1050.10">
    <property type="match status" value="1"/>
</dbReference>
<dbReference type="SFLD" id="SFLDG00358">
    <property type="entry name" value="Main_(cytGST)"/>
    <property type="match status" value="1"/>
</dbReference>
<proteinExistence type="predicted"/>
<dbReference type="Proteomes" id="UP000076128">
    <property type="component" value="Chromosome"/>
</dbReference>
<dbReference type="EMBL" id="CP012661">
    <property type="protein sequence ID" value="AMY71053.1"/>
    <property type="molecule type" value="Genomic_DNA"/>
</dbReference>
<organism evidence="3 4">
    <name type="scientific">Frigidibacter mobilis</name>
    <dbReference type="NCBI Taxonomy" id="1335048"/>
    <lineage>
        <taxon>Bacteria</taxon>
        <taxon>Pseudomonadati</taxon>
        <taxon>Pseudomonadota</taxon>
        <taxon>Alphaproteobacteria</taxon>
        <taxon>Rhodobacterales</taxon>
        <taxon>Paracoccaceae</taxon>
        <taxon>Frigidibacter</taxon>
    </lineage>
</organism>
<dbReference type="PROSITE" id="PS50405">
    <property type="entry name" value="GST_CTER"/>
    <property type="match status" value="1"/>
</dbReference>
<dbReference type="STRING" id="1335048.AKL17_3831"/>
<name>A0A161GKC3_9RHOB</name>
<keyword evidence="3" id="KW-0808">Transferase</keyword>
<dbReference type="AlphaFoldDB" id="A0A161GKC3"/>
<reference evidence="3 4" key="1">
    <citation type="submission" date="2015-09" db="EMBL/GenBank/DDBJ databases">
        <title>Complete genome sequence of Defluviimonas alba cai42t isolated from an oilfield in Xinjiang.</title>
        <authorList>
            <person name="Geng S."/>
            <person name="Pan X."/>
            <person name="Wu X."/>
        </authorList>
    </citation>
    <scope>NUCLEOTIDE SEQUENCE [LARGE SCALE GENOMIC DNA]</scope>
    <source>
        <strain evidence="4">cai42</strain>
    </source>
</reference>
<keyword evidence="4" id="KW-1185">Reference proteome</keyword>
<dbReference type="SUPFAM" id="SSF52833">
    <property type="entry name" value="Thioredoxin-like"/>
    <property type="match status" value="1"/>
</dbReference>
<dbReference type="Pfam" id="PF13410">
    <property type="entry name" value="GST_C_2"/>
    <property type="match status" value="1"/>
</dbReference>
<dbReference type="InterPro" id="IPR036249">
    <property type="entry name" value="Thioredoxin-like_sf"/>
</dbReference>
<evidence type="ECO:0000313" key="3">
    <source>
        <dbReference type="EMBL" id="AMY71053.1"/>
    </source>
</evidence>
<dbReference type="SFLD" id="SFLDS00019">
    <property type="entry name" value="Glutathione_Transferase_(cytos"/>
    <property type="match status" value="1"/>
</dbReference>
<dbReference type="PANTHER" id="PTHR44051:SF8">
    <property type="entry name" value="GLUTATHIONE S-TRANSFERASE GSTA"/>
    <property type="match status" value="1"/>
</dbReference>
<dbReference type="KEGG" id="daa:AKL17_3831"/>
<dbReference type="PANTHER" id="PTHR44051">
    <property type="entry name" value="GLUTATHIONE S-TRANSFERASE-RELATED"/>
    <property type="match status" value="1"/>
</dbReference>
<protein>
    <submittedName>
        <fullName evidence="3">Putative glutathione transferase</fullName>
    </submittedName>
</protein>
<dbReference type="Pfam" id="PF13409">
    <property type="entry name" value="GST_N_2"/>
    <property type="match status" value="1"/>
</dbReference>
<dbReference type="SUPFAM" id="SSF47616">
    <property type="entry name" value="GST C-terminal domain-like"/>
    <property type="match status" value="1"/>
</dbReference>
<dbReference type="Gene3D" id="3.40.30.10">
    <property type="entry name" value="Glutaredoxin"/>
    <property type="match status" value="1"/>
</dbReference>
<evidence type="ECO:0000313" key="4">
    <source>
        <dbReference type="Proteomes" id="UP000076128"/>
    </source>
</evidence>
<feature type="domain" description="GST C-terminal" evidence="2">
    <location>
        <begin position="57"/>
        <end position="173"/>
    </location>
</feature>
<evidence type="ECO:0000259" key="1">
    <source>
        <dbReference type="PROSITE" id="PS50404"/>
    </source>
</evidence>
<dbReference type="InterPro" id="IPR036282">
    <property type="entry name" value="Glutathione-S-Trfase_C_sf"/>
</dbReference>
<dbReference type="InterPro" id="IPR010987">
    <property type="entry name" value="Glutathione-S-Trfase_C-like"/>
</dbReference>
<dbReference type="CDD" id="cd03057">
    <property type="entry name" value="GST_N_Beta"/>
    <property type="match status" value="1"/>
</dbReference>
<sequence>MNLKAQDHKKPEFLRINPKGKVPALVTERGDVLTEFPAICYWLANMAPAERKLWPDTLIEQTHTLSTLDLIVATLHMRGFTLVRVPQRFHSDPGAQEALSAFGRSEVTAGLDVLDRILGEQDYLAGNFGIADCAAFYCLAWAEPTGIALSPRLAAYLHRLRARPAAQRIRASA</sequence>
<gene>
    <name evidence="3" type="ORF">AKL17_3831</name>
</gene>
<dbReference type="InterPro" id="IPR040079">
    <property type="entry name" value="Glutathione_S-Trfase"/>
</dbReference>
<dbReference type="PROSITE" id="PS50404">
    <property type="entry name" value="GST_NTER"/>
    <property type="match status" value="1"/>
</dbReference>
<dbReference type="GO" id="GO:0016740">
    <property type="term" value="F:transferase activity"/>
    <property type="evidence" value="ECO:0007669"/>
    <property type="project" value="UniProtKB-KW"/>
</dbReference>
<dbReference type="InterPro" id="IPR004045">
    <property type="entry name" value="Glutathione_S-Trfase_N"/>
</dbReference>
<feature type="domain" description="GST N-terminal" evidence="1">
    <location>
        <begin position="1"/>
        <end position="51"/>
    </location>
</feature>
<evidence type="ECO:0000259" key="2">
    <source>
        <dbReference type="PROSITE" id="PS50405"/>
    </source>
</evidence>